<evidence type="ECO:0000313" key="1">
    <source>
        <dbReference type="EMBL" id="POM74273.1"/>
    </source>
</evidence>
<sequence>MHVFCGRAIGENGFGQAIQCFQCYQTSSIGTAAYLTKTLDNENEEAPCSSNASQSSKRRAQSVNSIANRRKVIRWLLAYEKTDGMDGIFAKAVDRFPRIFNSAPRSANLQKVIDWWRKRERIIETKRDQLVISARRGGGRRRSSKKLVGGRGRPTSPWVEWLYPLSKADFVAQKVTVHGVSMTRSTYHQQNHLDVGSNLYGGPPNCTQDAI</sequence>
<proteinExistence type="predicted"/>
<organism evidence="1 2">
    <name type="scientific">Phytophthora palmivora</name>
    <dbReference type="NCBI Taxonomy" id="4796"/>
    <lineage>
        <taxon>Eukaryota</taxon>
        <taxon>Sar</taxon>
        <taxon>Stramenopiles</taxon>
        <taxon>Oomycota</taxon>
        <taxon>Peronosporomycetes</taxon>
        <taxon>Peronosporales</taxon>
        <taxon>Peronosporaceae</taxon>
        <taxon>Phytophthora</taxon>
    </lineage>
</organism>
<dbReference type="OrthoDB" id="120304at2759"/>
<protein>
    <submittedName>
        <fullName evidence="1">Uncharacterized protein</fullName>
    </submittedName>
</protein>
<keyword evidence="2" id="KW-1185">Reference proteome</keyword>
<dbReference type="Proteomes" id="UP000237271">
    <property type="component" value="Unassembled WGS sequence"/>
</dbReference>
<dbReference type="EMBL" id="NCKW01004899">
    <property type="protein sequence ID" value="POM74273.1"/>
    <property type="molecule type" value="Genomic_DNA"/>
</dbReference>
<name>A0A2P4Y8Z2_9STRA</name>
<comment type="caution">
    <text evidence="1">The sequence shown here is derived from an EMBL/GenBank/DDBJ whole genome shotgun (WGS) entry which is preliminary data.</text>
</comment>
<evidence type="ECO:0000313" key="2">
    <source>
        <dbReference type="Proteomes" id="UP000237271"/>
    </source>
</evidence>
<dbReference type="AlphaFoldDB" id="A0A2P4Y8Z2"/>
<reference evidence="1 2" key="1">
    <citation type="journal article" date="2017" name="Genome Biol. Evol.">
        <title>Phytophthora megakarya and P. palmivora, closely related causal agents of cacao black pod rot, underwent increases in genome sizes and gene numbers by different mechanisms.</title>
        <authorList>
            <person name="Ali S.S."/>
            <person name="Shao J."/>
            <person name="Lary D.J."/>
            <person name="Kronmiller B."/>
            <person name="Shen D."/>
            <person name="Strem M.D."/>
            <person name="Amoako-Attah I."/>
            <person name="Akrofi A.Y."/>
            <person name="Begoude B.A."/>
            <person name="Ten Hoopen G.M."/>
            <person name="Coulibaly K."/>
            <person name="Kebe B.I."/>
            <person name="Melnick R.L."/>
            <person name="Guiltinan M.J."/>
            <person name="Tyler B.M."/>
            <person name="Meinhardt L.W."/>
            <person name="Bailey B.A."/>
        </authorList>
    </citation>
    <scope>NUCLEOTIDE SEQUENCE [LARGE SCALE GENOMIC DNA]</scope>
    <source>
        <strain evidence="2">sbr112.9</strain>
    </source>
</reference>
<gene>
    <name evidence="1" type="ORF">PHPALM_8796</name>
</gene>
<accession>A0A2P4Y8Z2</accession>